<reference evidence="2 3" key="1">
    <citation type="journal article" date="2023" name="Plants (Basel)">
        <title>Bridging the Gap: Combining Genomics and Transcriptomics Approaches to Understand Stylosanthes scabra, an Orphan Legume from the Brazilian Caatinga.</title>
        <authorList>
            <person name="Ferreira-Neto J.R.C."/>
            <person name="da Silva M.D."/>
            <person name="Binneck E."/>
            <person name="de Melo N.F."/>
            <person name="da Silva R.H."/>
            <person name="de Melo A.L.T.M."/>
            <person name="Pandolfi V."/>
            <person name="Bustamante F.O."/>
            <person name="Brasileiro-Vidal A.C."/>
            <person name="Benko-Iseppon A.M."/>
        </authorList>
    </citation>
    <scope>NUCLEOTIDE SEQUENCE [LARGE SCALE GENOMIC DNA]</scope>
    <source>
        <tissue evidence="2">Leaves</tissue>
    </source>
</reference>
<feature type="region of interest" description="Disordered" evidence="1">
    <location>
        <begin position="119"/>
        <end position="138"/>
    </location>
</feature>
<name>A0ABU6SQI3_9FABA</name>
<organism evidence="2 3">
    <name type="scientific">Stylosanthes scabra</name>
    <dbReference type="NCBI Taxonomy" id="79078"/>
    <lineage>
        <taxon>Eukaryota</taxon>
        <taxon>Viridiplantae</taxon>
        <taxon>Streptophyta</taxon>
        <taxon>Embryophyta</taxon>
        <taxon>Tracheophyta</taxon>
        <taxon>Spermatophyta</taxon>
        <taxon>Magnoliopsida</taxon>
        <taxon>eudicotyledons</taxon>
        <taxon>Gunneridae</taxon>
        <taxon>Pentapetalae</taxon>
        <taxon>rosids</taxon>
        <taxon>fabids</taxon>
        <taxon>Fabales</taxon>
        <taxon>Fabaceae</taxon>
        <taxon>Papilionoideae</taxon>
        <taxon>50 kb inversion clade</taxon>
        <taxon>dalbergioids sensu lato</taxon>
        <taxon>Dalbergieae</taxon>
        <taxon>Pterocarpus clade</taxon>
        <taxon>Stylosanthes</taxon>
    </lineage>
</organism>
<gene>
    <name evidence="2" type="ORF">PIB30_076770</name>
</gene>
<dbReference type="EMBL" id="JASCZI010061429">
    <property type="protein sequence ID" value="MED6138684.1"/>
    <property type="molecule type" value="Genomic_DNA"/>
</dbReference>
<evidence type="ECO:0000313" key="3">
    <source>
        <dbReference type="Proteomes" id="UP001341840"/>
    </source>
</evidence>
<evidence type="ECO:0000313" key="2">
    <source>
        <dbReference type="EMBL" id="MED6138684.1"/>
    </source>
</evidence>
<protein>
    <submittedName>
        <fullName evidence="2">Uncharacterized protein</fullName>
    </submittedName>
</protein>
<feature type="region of interest" description="Disordered" evidence="1">
    <location>
        <begin position="1"/>
        <end position="22"/>
    </location>
</feature>
<comment type="caution">
    <text evidence="2">The sequence shown here is derived from an EMBL/GenBank/DDBJ whole genome shotgun (WGS) entry which is preliminary data.</text>
</comment>
<dbReference type="Proteomes" id="UP001341840">
    <property type="component" value="Unassembled WGS sequence"/>
</dbReference>
<keyword evidence="3" id="KW-1185">Reference proteome</keyword>
<accession>A0ABU6SQI3</accession>
<proteinExistence type="predicted"/>
<evidence type="ECO:0000256" key="1">
    <source>
        <dbReference type="SAM" id="MobiDB-lite"/>
    </source>
</evidence>
<sequence>MPNKPFVPQRTEGSQVPQEPQVEIPLSQSAPPCRGFWNCQLFYASTKANLEFANSSCTPNTPSFNLIKRHFRPKQRIFRAPTPFLNLAVPPAPHVGLATNPSNLDDISAETLAAASETTSSRLFKHIPTPGVKPPNQD</sequence>